<comment type="caution">
    <text evidence="2">The sequence shown here is derived from an EMBL/GenBank/DDBJ whole genome shotgun (WGS) entry which is preliminary data.</text>
</comment>
<feature type="compositionally biased region" description="Polar residues" evidence="1">
    <location>
        <begin position="27"/>
        <end position="40"/>
    </location>
</feature>
<keyword evidence="3" id="KW-1185">Reference proteome</keyword>
<dbReference type="Proteomes" id="UP001265746">
    <property type="component" value="Unassembled WGS sequence"/>
</dbReference>
<name>A0AAD9W6K6_PHOAM</name>
<dbReference type="AlphaFoldDB" id="A0AAD9W6K6"/>
<proteinExistence type="predicted"/>
<feature type="region of interest" description="Disordered" evidence="1">
    <location>
        <begin position="17"/>
        <end position="53"/>
    </location>
</feature>
<dbReference type="EMBL" id="JAUJFL010000003">
    <property type="protein sequence ID" value="KAK2607765.1"/>
    <property type="molecule type" value="Genomic_DNA"/>
</dbReference>
<accession>A0AAD9W6K6</accession>
<organism evidence="2 3">
    <name type="scientific">Phomopsis amygdali</name>
    <name type="common">Fusicoccum amygdali</name>
    <dbReference type="NCBI Taxonomy" id="1214568"/>
    <lineage>
        <taxon>Eukaryota</taxon>
        <taxon>Fungi</taxon>
        <taxon>Dikarya</taxon>
        <taxon>Ascomycota</taxon>
        <taxon>Pezizomycotina</taxon>
        <taxon>Sordariomycetes</taxon>
        <taxon>Sordariomycetidae</taxon>
        <taxon>Diaporthales</taxon>
        <taxon>Diaporthaceae</taxon>
        <taxon>Diaporthe</taxon>
    </lineage>
</organism>
<gene>
    <name evidence="2" type="ORF">N8I77_006417</name>
</gene>
<reference evidence="2" key="1">
    <citation type="submission" date="2023-06" db="EMBL/GenBank/DDBJ databases">
        <authorList>
            <person name="Noh H."/>
        </authorList>
    </citation>
    <scope>NUCLEOTIDE SEQUENCE</scope>
    <source>
        <strain evidence="2">DUCC20226</strain>
    </source>
</reference>
<evidence type="ECO:0000256" key="1">
    <source>
        <dbReference type="SAM" id="MobiDB-lite"/>
    </source>
</evidence>
<evidence type="ECO:0000313" key="2">
    <source>
        <dbReference type="EMBL" id="KAK2607765.1"/>
    </source>
</evidence>
<evidence type="ECO:0000313" key="3">
    <source>
        <dbReference type="Proteomes" id="UP001265746"/>
    </source>
</evidence>
<feature type="compositionally biased region" description="Basic and acidic residues" evidence="1">
    <location>
        <begin position="41"/>
        <end position="51"/>
    </location>
</feature>
<protein>
    <submittedName>
        <fullName evidence="2">Uncharacterized protein</fullName>
    </submittedName>
</protein>
<sequence length="87" mass="9554">MLSNSGEYFSAWPRGERWQDPIKTGSKDVSASRLENTTAKHANERVVREEGSYGAAEAAQDARAGAWLTAWPAGEKWEMQPVSTSTP</sequence>